<dbReference type="Proteomes" id="UP000013525">
    <property type="component" value="Unassembled WGS sequence"/>
</dbReference>
<accession>R7WME3</accession>
<protein>
    <recommendedName>
        <fullName evidence="4">Phosphoglycerate mutase</fullName>
    </recommendedName>
</protein>
<evidence type="ECO:0008006" key="4">
    <source>
        <dbReference type="Google" id="ProtNLM"/>
    </source>
</evidence>
<name>R7WME3_9NOCA</name>
<dbReference type="AlphaFoldDB" id="R7WME3"/>
<reference evidence="2 3" key="1">
    <citation type="journal article" date="2013" name="Genome Announc.">
        <title>Draft Genome Sequence of Rhodococcus rhodnii Strain LMG5362, a Symbiont of Rhodnius prolixus (Hemiptera, Reduviidae, Triatominae), the Principle Vector of Trypanosoma cruzi.</title>
        <authorList>
            <person name="Pachebat J.A."/>
            <person name="van Keulen G."/>
            <person name="Whitten M.M."/>
            <person name="Girdwood S."/>
            <person name="Del Sol R."/>
            <person name="Dyson P.J."/>
            <person name="Facey P.D."/>
        </authorList>
    </citation>
    <scope>NUCLEOTIDE SEQUENCE [LARGE SCALE GENOMIC DNA]</scope>
    <source>
        <strain evidence="2 3">LMG 5362</strain>
    </source>
</reference>
<dbReference type="EMBL" id="APMY01000067">
    <property type="protein sequence ID" value="EOM76477.1"/>
    <property type="molecule type" value="Genomic_DNA"/>
</dbReference>
<dbReference type="PATRIC" id="fig|1273125.3.peg.2188"/>
<gene>
    <name evidence="2" type="ORF">Rrhod_2272</name>
</gene>
<keyword evidence="3" id="KW-1185">Reference proteome</keyword>
<organism evidence="2 3">
    <name type="scientific">Rhodococcus rhodnii LMG 5362</name>
    <dbReference type="NCBI Taxonomy" id="1273125"/>
    <lineage>
        <taxon>Bacteria</taxon>
        <taxon>Bacillati</taxon>
        <taxon>Actinomycetota</taxon>
        <taxon>Actinomycetes</taxon>
        <taxon>Mycobacteriales</taxon>
        <taxon>Nocardiaceae</taxon>
        <taxon>Rhodococcus</taxon>
    </lineage>
</organism>
<sequence>MPAVEETPPSWLPFFDGYAAQAAEGNAIARSLVDRFARPPVGDDDLHEVLITHAYPIAWLVRDALDAPQARWLGLESANAALRRVPGRRTPDRRGVQRDESSPDGVALDWILGGGRDREQPGDGHGVVPPDQG</sequence>
<feature type="region of interest" description="Disordered" evidence="1">
    <location>
        <begin position="84"/>
        <end position="133"/>
    </location>
</feature>
<evidence type="ECO:0000256" key="1">
    <source>
        <dbReference type="SAM" id="MobiDB-lite"/>
    </source>
</evidence>
<comment type="caution">
    <text evidence="2">The sequence shown here is derived from an EMBL/GenBank/DDBJ whole genome shotgun (WGS) entry which is preliminary data.</text>
</comment>
<evidence type="ECO:0000313" key="3">
    <source>
        <dbReference type="Proteomes" id="UP000013525"/>
    </source>
</evidence>
<dbReference type="eggNOG" id="COG0406">
    <property type="taxonomic scope" value="Bacteria"/>
</dbReference>
<feature type="compositionally biased region" description="Basic and acidic residues" evidence="1">
    <location>
        <begin position="89"/>
        <end position="101"/>
    </location>
</feature>
<dbReference type="RefSeq" id="WP_010838327.1">
    <property type="nucleotide sequence ID" value="NZ_APMY01000067.1"/>
</dbReference>
<dbReference type="OrthoDB" id="9800841at2"/>
<proteinExistence type="predicted"/>
<evidence type="ECO:0000313" key="2">
    <source>
        <dbReference type="EMBL" id="EOM76477.1"/>
    </source>
</evidence>